<keyword evidence="1" id="KW-1133">Transmembrane helix</keyword>
<dbReference type="AlphaFoldDB" id="A0A913XBJ8"/>
<dbReference type="Proteomes" id="UP000887567">
    <property type="component" value="Unplaced"/>
</dbReference>
<dbReference type="RefSeq" id="XP_020902010.1">
    <property type="nucleotide sequence ID" value="XM_021046351.2"/>
</dbReference>
<dbReference type="EnsemblMetazoa" id="XM_021046350.2">
    <property type="protein sequence ID" value="XP_020902009.1"/>
    <property type="gene ID" value="LOC110240538"/>
</dbReference>
<keyword evidence="3" id="KW-1185">Reference proteome</keyword>
<dbReference type="OMA" id="LLPWIVW"/>
<evidence type="ECO:0000256" key="1">
    <source>
        <dbReference type="SAM" id="Phobius"/>
    </source>
</evidence>
<protein>
    <submittedName>
        <fullName evidence="2">Uncharacterized protein</fullName>
    </submittedName>
</protein>
<feature type="transmembrane region" description="Helical" evidence="1">
    <location>
        <begin position="95"/>
        <end position="114"/>
    </location>
</feature>
<accession>A0A913XBJ8</accession>
<sequence length="180" mass="20696">MKMKKFLCCFSTKEGSIMCGIGSLIIGILRIYFLWFNMLFLHRLTKTQIADLPVPINVLSTISYIQTAVSAITIIVAVLLLLGTVKSKKKLLLPWICWVVFEEFLDVIIVMYYIIKTIKLRASVYIGDSVFLVINMYCVLCVFSFYKHLKQQDNKTPMYRFQIASDSEDDEILLPSSQVI</sequence>
<dbReference type="GeneID" id="110240538"/>
<evidence type="ECO:0000313" key="2">
    <source>
        <dbReference type="EnsemblMetazoa" id="XP_020902009.1"/>
    </source>
</evidence>
<keyword evidence="1" id="KW-0472">Membrane</keyword>
<feature type="transmembrane region" description="Helical" evidence="1">
    <location>
        <begin position="126"/>
        <end position="146"/>
    </location>
</feature>
<evidence type="ECO:0000313" key="3">
    <source>
        <dbReference type="Proteomes" id="UP000887567"/>
    </source>
</evidence>
<dbReference type="InterPro" id="IPR031720">
    <property type="entry name" value="DUF4728"/>
</dbReference>
<dbReference type="PANTHER" id="PTHR36694">
    <property type="entry name" value="PASIFLORA 1, ISOFORM A-RELATED"/>
    <property type="match status" value="1"/>
</dbReference>
<dbReference type="OrthoDB" id="10067585at2759"/>
<proteinExistence type="predicted"/>
<dbReference type="PANTHER" id="PTHR36694:SF11">
    <property type="entry name" value="LP21121P-RELATED"/>
    <property type="match status" value="1"/>
</dbReference>
<dbReference type="Pfam" id="PF15860">
    <property type="entry name" value="DUF4728"/>
    <property type="match status" value="1"/>
</dbReference>
<dbReference type="EnsemblMetazoa" id="XM_021046351.2">
    <property type="protein sequence ID" value="XP_020902010.1"/>
    <property type="gene ID" value="LOC110240538"/>
</dbReference>
<dbReference type="RefSeq" id="XP_020902009.1">
    <property type="nucleotide sequence ID" value="XM_021046350.2"/>
</dbReference>
<keyword evidence="1" id="KW-0812">Transmembrane</keyword>
<name>A0A913XBJ8_EXADI</name>
<reference evidence="2" key="1">
    <citation type="submission" date="2022-11" db="UniProtKB">
        <authorList>
            <consortium name="EnsemblMetazoa"/>
        </authorList>
    </citation>
    <scope>IDENTIFICATION</scope>
</reference>
<feature type="transmembrane region" description="Helical" evidence="1">
    <location>
        <begin position="61"/>
        <end position="83"/>
    </location>
</feature>
<organism evidence="2 3">
    <name type="scientific">Exaiptasia diaphana</name>
    <name type="common">Tropical sea anemone</name>
    <name type="synonym">Aiptasia pulchella</name>
    <dbReference type="NCBI Taxonomy" id="2652724"/>
    <lineage>
        <taxon>Eukaryota</taxon>
        <taxon>Metazoa</taxon>
        <taxon>Cnidaria</taxon>
        <taxon>Anthozoa</taxon>
        <taxon>Hexacorallia</taxon>
        <taxon>Actiniaria</taxon>
        <taxon>Aiptasiidae</taxon>
        <taxon>Exaiptasia</taxon>
    </lineage>
</organism>
<feature type="transmembrane region" description="Helical" evidence="1">
    <location>
        <begin position="21"/>
        <end position="41"/>
    </location>
</feature>
<dbReference type="KEGG" id="epa:110240538"/>